<evidence type="ECO:0000313" key="2">
    <source>
        <dbReference type="Proteomes" id="UP001236569"/>
    </source>
</evidence>
<dbReference type="Proteomes" id="UP001236569">
    <property type="component" value="Unassembled WGS sequence"/>
</dbReference>
<evidence type="ECO:0008006" key="3">
    <source>
        <dbReference type="Google" id="ProtNLM"/>
    </source>
</evidence>
<comment type="caution">
    <text evidence="1">The sequence shown here is derived from an EMBL/GenBank/DDBJ whole genome shotgun (WGS) entry which is preliminary data.</text>
</comment>
<dbReference type="EMBL" id="JASHID010000004">
    <property type="protein sequence ID" value="MDI9864227.1"/>
    <property type="molecule type" value="Genomic_DNA"/>
</dbReference>
<name>A0ABT6YKV7_9BACT</name>
<reference evidence="1 2" key="1">
    <citation type="submission" date="2023-05" db="EMBL/GenBank/DDBJ databases">
        <title>Novel species of genus Flectobacillus isolated from stream in China.</title>
        <authorList>
            <person name="Lu H."/>
        </authorList>
    </citation>
    <scope>NUCLEOTIDE SEQUENCE [LARGE SCALE GENOMIC DNA]</scope>
    <source>
        <strain evidence="1 2">DC10W</strain>
    </source>
</reference>
<sequence>MKNNIVFIYFLIITFSLSPTVCISCLGQNEMSTDTINIEGFKIIPLKAFDYNGNLVIKEDTLFLVTCCNFVFYPFGKLTNKNSLKKSVFKNWTIKKYKRESFKNTNLAPPVWEFFEYVQVTFGKNRLSFFFDNDPEASTHGYISKGEIWDNKVELLQHIKVGMDINTFCSKFFVNYPPELHKRFSVISFISCISDITQHFTFKNEKLSNIKFIPQP</sequence>
<dbReference type="RefSeq" id="WP_283369435.1">
    <property type="nucleotide sequence ID" value="NZ_JASHID010000004.1"/>
</dbReference>
<gene>
    <name evidence="1" type="ORF">QM480_07820</name>
</gene>
<protein>
    <recommendedName>
        <fullName evidence="3">Lipoprotein</fullName>
    </recommendedName>
</protein>
<keyword evidence="2" id="KW-1185">Reference proteome</keyword>
<accession>A0ABT6YKV7</accession>
<organism evidence="1 2">
    <name type="scientific">Flectobacillus longus</name>
    <dbReference type="NCBI Taxonomy" id="2984207"/>
    <lineage>
        <taxon>Bacteria</taxon>
        <taxon>Pseudomonadati</taxon>
        <taxon>Bacteroidota</taxon>
        <taxon>Cytophagia</taxon>
        <taxon>Cytophagales</taxon>
        <taxon>Flectobacillaceae</taxon>
        <taxon>Flectobacillus</taxon>
    </lineage>
</organism>
<proteinExistence type="predicted"/>
<evidence type="ECO:0000313" key="1">
    <source>
        <dbReference type="EMBL" id="MDI9864227.1"/>
    </source>
</evidence>